<reference evidence="3" key="1">
    <citation type="submission" date="2020-05" db="EMBL/GenBank/DDBJ databases">
        <title>Mycena genomes resolve the evolution of fungal bioluminescence.</title>
        <authorList>
            <person name="Tsai I.J."/>
        </authorList>
    </citation>
    <scope>NUCLEOTIDE SEQUENCE</scope>
    <source>
        <strain evidence="3">110903Hualien_Pintung</strain>
    </source>
</reference>
<evidence type="ECO:0000256" key="1">
    <source>
        <dbReference type="ARBA" id="ARBA00022737"/>
    </source>
</evidence>
<dbReference type="Pfam" id="PF24883">
    <property type="entry name" value="NPHP3_N"/>
    <property type="match status" value="1"/>
</dbReference>
<comment type="caution">
    <text evidence="3">The sequence shown here is derived from an EMBL/GenBank/DDBJ whole genome shotgun (WGS) entry which is preliminary data.</text>
</comment>
<evidence type="ECO:0000259" key="2">
    <source>
        <dbReference type="Pfam" id="PF24883"/>
    </source>
</evidence>
<accession>A0A8H6RXR1</accession>
<evidence type="ECO:0000313" key="3">
    <source>
        <dbReference type="EMBL" id="KAF7288823.1"/>
    </source>
</evidence>
<dbReference type="InterPro" id="IPR056884">
    <property type="entry name" value="NPHP3-like_N"/>
</dbReference>
<gene>
    <name evidence="3" type="ORF">HMN09_01364100</name>
</gene>
<dbReference type="Proteomes" id="UP000613580">
    <property type="component" value="Unassembled WGS sequence"/>
</dbReference>
<protein>
    <submittedName>
        <fullName evidence="3">ANK-REP-REGION domain-containing protein</fullName>
    </submittedName>
</protein>
<keyword evidence="4" id="KW-1185">Reference proteome</keyword>
<dbReference type="AlphaFoldDB" id="A0A8H6RXR1"/>
<sequence length="265" mass="29051">MTAQGDGGRKKKNGVFTVTCWHRRSPGTFATVRLSTSSTQHSATATARRPRLGPKCYFENTSKRLSQSYLACWTFPSRVGGPEYRQSARVRSSSAAEMHEENACCATLLSTLIWRNLTTRSMATGGGIYIIGGTGGTGGAANQQGGGGGTGQGPHLENVQFHQDKIYNVKKNYNFQDNRVFIGYFQYQDTTKSIPAQKEPDVLDHFAPAQFLPPQNSLVEYQAKSTGSWLLSNPDFLEWESSAGTLLYCSGNWGVGKTVLVYDYC</sequence>
<evidence type="ECO:0000313" key="4">
    <source>
        <dbReference type="Proteomes" id="UP000613580"/>
    </source>
</evidence>
<feature type="domain" description="Nephrocystin 3-like N-terminal" evidence="2">
    <location>
        <begin position="226"/>
        <end position="261"/>
    </location>
</feature>
<organism evidence="3 4">
    <name type="scientific">Mycena chlorophos</name>
    <name type="common">Agaric fungus</name>
    <name type="synonym">Agaricus chlorophos</name>
    <dbReference type="NCBI Taxonomy" id="658473"/>
    <lineage>
        <taxon>Eukaryota</taxon>
        <taxon>Fungi</taxon>
        <taxon>Dikarya</taxon>
        <taxon>Basidiomycota</taxon>
        <taxon>Agaricomycotina</taxon>
        <taxon>Agaricomycetes</taxon>
        <taxon>Agaricomycetidae</taxon>
        <taxon>Agaricales</taxon>
        <taxon>Marasmiineae</taxon>
        <taxon>Mycenaceae</taxon>
        <taxon>Mycena</taxon>
    </lineage>
</organism>
<keyword evidence="1" id="KW-0677">Repeat</keyword>
<proteinExistence type="predicted"/>
<dbReference type="OrthoDB" id="448455at2759"/>
<name>A0A8H6RXR1_MYCCL</name>
<dbReference type="EMBL" id="JACAZE010000031">
    <property type="protein sequence ID" value="KAF7288823.1"/>
    <property type="molecule type" value="Genomic_DNA"/>
</dbReference>